<evidence type="ECO:0000256" key="4">
    <source>
        <dbReference type="ARBA" id="ARBA00022833"/>
    </source>
</evidence>
<dbReference type="AlphaFoldDB" id="A0A3M9MSB5"/>
<evidence type="ECO:0000259" key="7">
    <source>
        <dbReference type="Pfam" id="PF01435"/>
    </source>
</evidence>
<evidence type="ECO:0000256" key="6">
    <source>
        <dbReference type="RuleBase" id="RU003983"/>
    </source>
</evidence>
<dbReference type="Proteomes" id="UP000271010">
    <property type="component" value="Unassembled WGS sequence"/>
</dbReference>
<comment type="similarity">
    <text evidence="6">Belongs to the peptidase M48 family.</text>
</comment>
<dbReference type="PANTHER" id="PTHR22726">
    <property type="entry name" value="METALLOENDOPEPTIDASE OMA1"/>
    <property type="match status" value="1"/>
</dbReference>
<keyword evidence="4 6" id="KW-0862">Zinc</keyword>
<protein>
    <submittedName>
        <fullName evidence="8">Peptidase M48</fullName>
    </submittedName>
</protein>
<sequence>MNNTFSSLLGPRVCTSLLLAAGLWLGGCGTDKNGDRVLFSIQDDLQLGQQVAQQVDSSYRAKGQLLDRNSSNPKIRAAYAHLDKIVARILESGEVSYRDEFPWDVKIINDPGNLNAFATPGGHIYVFTGLIQYLDSEDQLAGVLGHEIAHADQRHSIKQMQKQYGISFVTRLVLGENAGELERVASQIGGQLAGLKFSRDYEREADEYSVLYLGATNYYACDGAAGFFQKMQTLEKNGNPPEFISTHPAPGNRIQDIQAHARQRGCKTVGADNSEYQEFKRNLGL</sequence>
<dbReference type="Gene3D" id="3.30.2010.10">
    <property type="entry name" value="Metalloproteases ('zincins'), catalytic domain"/>
    <property type="match status" value="1"/>
</dbReference>
<dbReference type="GO" id="GO:0004222">
    <property type="term" value="F:metalloendopeptidase activity"/>
    <property type="evidence" value="ECO:0007669"/>
    <property type="project" value="InterPro"/>
</dbReference>
<dbReference type="CDD" id="cd07333">
    <property type="entry name" value="M48C_bepA_like"/>
    <property type="match status" value="1"/>
</dbReference>
<evidence type="ECO:0000256" key="2">
    <source>
        <dbReference type="ARBA" id="ARBA00022723"/>
    </source>
</evidence>
<comment type="caution">
    <text evidence="8">The sequence shown here is derived from an EMBL/GenBank/DDBJ whole genome shotgun (WGS) entry which is preliminary data.</text>
</comment>
<dbReference type="OrthoDB" id="9810445at2"/>
<dbReference type="GO" id="GO:0016020">
    <property type="term" value="C:membrane"/>
    <property type="evidence" value="ECO:0007669"/>
    <property type="project" value="TreeGrafter"/>
</dbReference>
<comment type="cofactor">
    <cofactor evidence="6">
        <name>Zn(2+)</name>
        <dbReference type="ChEBI" id="CHEBI:29105"/>
    </cofactor>
    <text evidence="6">Binds 1 zinc ion per subunit.</text>
</comment>
<dbReference type="PANTHER" id="PTHR22726:SF1">
    <property type="entry name" value="METALLOENDOPEPTIDASE OMA1, MITOCHONDRIAL"/>
    <property type="match status" value="1"/>
</dbReference>
<dbReference type="InterPro" id="IPR001915">
    <property type="entry name" value="Peptidase_M48"/>
</dbReference>
<evidence type="ECO:0000313" key="9">
    <source>
        <dbReference type="Proteomes" id="UP000271010"/>
    </source>
</evidence>
<keyword evidence="3 6" id="KW-0378">Hydrolase</keyword>
<evidence type="ECO:0000256" key="3">
    <source>
        <dbReference type="ARBA" id="ARBA00022801"/>
    </source>
</evidence>
<dbReference type="EMBL" id="RJJE01000017">
    <property type="protein sequence ID" value="RNI27608.1"/>
    <property type="molecule type" value="Genomic_DNA"/>
</dbReference>
<proteinExistence type="inferred from homology"/>
<keyword evidence="1 6" id="KW-0645">Protease</keyword>
<dbReference type="RefSeq" id="WP_123134076.1">
    <property type="nucleotide sequence ID" value="NZ_RJJE01000017.1"/>
</dbReference>
<keyword evidence="2" id="KW-0479">Metal-binding</keyword>
<accession>A0A3M9MSB5</accession>
<gene>
    <name evidence="8" type="ORF">EFA69_15935</name>
</gene>
<dbReference type="Pfam" id="PF01435">
    <property type="entry name" value="Peptidase_M48"/>
    <property type="match status" value="1"/>
</dbReference>
<dbReference type="GO" id="GO:0046872">
    <property type="term" value="F:metal ion binding"/>
    <property type="evidence" value="ECO:0007669"/>
    <property type="project" value="UniProtKB-KW"/>
</dbReference>
<name>A0A3M9MSB5_9BACT</name>
<dbReference type="GO" id="GO:0051603">
    <property type="term" value="P:proteolysis involved in protein catabolic process"/>
    <property type="evidence" value="ECO:0007669"/>
    <property type="project" value="TreeGrafter"/>
</dbReference>
<dbReference type="InterPro" id="IPR051156">
    <property type="entry name" value="Mito/Outer_Membr_Metalloprot"/>
</dbReference>
<keyword evidence="9" id="KW-1185">Reference proteome</keyword>
<evidence type="ECO:0000256" key="1">
    <source>
        <dbReference type="ARBA" id="ARBA00022670"/>
    </source>
</evidence>
<reference evidence="8 9" key="1">
    <citation type="submission" date="2018-11" db="EMBL/GenBank/DDBJ databases">
        <title>Rufibacter latericius sp. nov., isolated from water in Baiyang Lake.</title>
        <authorList>
            <person name="Yang Y."/>
        </authorList>
    </citation>
    <scope>NUCLEOTIDE SEQUENCE [LARGE SCALE GENOMIC DNA]</scope>
    <source>
        <strain evidence="8 9">MCC P1</strain>
    </source>
</reference>
<organism evidence="8 9">
    <name type="scientific">Rufibacter immobilis</name>
    <dbReference type="NCBI Taxonomy" id="1348778"/>
    <lineage>
        <taxon>Bacteria</taxon>
        <taxon>Pseudomonadati</taxon>
        <taxon>Bacteroidota</taxon>
        <taxon>Cytophagia</taxon>
        <taxon>Cytophagales</taxon>
        <taxon>Hymenobacteraceae</taxon>
        <taxon>Rufibacter</taxon>
    </lineage>
</organism>
<evidence type="ECO:0000256" key="5">
    <source>
        <dbReference type="ARBA" id="ARBA00023049"/>
    </source>
</evidence>
<keyword evidence="5 6" id="KW-0482">Metalloprotease</keyword>
<feature type="domain" description="Peptidase M48" evidence="7">
    <location>
        <begin position="80"/>
        <end position="259"/>
    </location>
</feature>
<evidence type="ECO:0000313" key="8">
    <source>
        <dbReference type="EMBL" id="RNI27608.1"/>
    </source>
</evidence>